<protein>
    <submittedName>
        <fullName evidence="1">Uncharacterized protein</fullName>
    </submittedName>
</protein>
<reference evidence="1" key="1">
    <citation type="submission" date="2015-07" db="EMBL/GenBank/DDBJ databases">
        <title>MeaNS - Measles Nucleotide Surveillance Program.</title>
        <authorList>
            <person name="Tran T."/>
            <person name="Druce J."/>
        </authorList>
    </citation>
    <scope>NUCLEOTIDE SEQUENCE</scope>
    <source>
        <strain evidence="1">UCB-OBI-ISO-001</strain>
        <tissue evidence="1">Gonad</tissue>
    </source>
</reference>
<name>A0A0L8GI82_OCTBM</name>
<accession>A0A0L8GI82</accession>
<dbReference type="EMBL" id="KQ421720">
    <property type="protein sequence ID" value="KOF76706.1"/>
    <property type="molecule type" value="Genomic_DNA"/>
</dbReference>
<gene>
    <name evidence="1" type="ORF">OCBIM_22033032mg</name>
</gene>
<organism evidence="1">
    <name type="scientific">Octopus bimaculoides</name>
    <name type="common">California two-spotted octopus</name>
    <dbReference type="NCBI Taxonomy" id="37653"/>
    <lineage>
        <taxon>Eukaryota</taxon>
        <taxon>Metazoa</taxon>
        <taxon>Spiralia</taxon>
        <taxon>Lophotrochozoa</taxon>
        <taxon>Mollusca</taxon>
        <taxon>Cephalopoda</taxon>
        <taxon>Coleoidea</taxon>
        <taxon>Octopodiformes</taxon>
        <taxon>Octopoda</taxon>
        <taxon>Incirrata</taxon>
        <taxon>Octopodidae</taxon>
        <taxon>Octopus</taxon>
    </lineage>
</organism>
<sequence>MFHCYHHLKTMVLILRQDGYLNLSSCSTEYLQMNLNNFTYPSPVEIPILRLP</sequence>
<evidence type="ECO:0000313" key="1">
    <source>
        <dbReference type="EMBL" id="KOF76706.1"/>
    </source>
</evidence>
<proteinExistence type="predicted"/>
<dbReference type="AlphaFoldDB" id="A0A0L8GI82"/>